<evidence type="ECO:0000313" key="1">
    <source>
        <dbReference type="EMBL" id="KAK2658144.1"/>
    </source>
</evidence>
<organism evidence="1 2">
    <name type="scientific">Dipteronia dyeriana</name>
    <dbReference type="NCBI Taxonomy" id="168575"/>
    <lineage>
        <taxon>Eukaryota</taxon>
        <taxon>Viridiplantae</taxon>
        <taxon>Streptophyta</taxon>
        <taxon>Embryophyta</taxon>
        <taxon>Tracheophyta</taxon>
        <taxon>Spermatophyta</taxon>
        <taxon>Magnoliopsida</taxon>
        <taxon>eudicotyledons</taxon>
        <taxon>Gunneridae</taxon>
        <taxon>Pentapetalae</taxon>
        <taxon>rosids</taxon>
        <taxon>malvids</taxon>
        <taxon>Sapindales</taxon>
        <taxon>Sapindaceae</taxon>
        <taxon>Hippocastanoideae</taxon>
        <taxon>Acereae</taxon>
        <taxon>Dipteronia</taxon>
    </lineage>
</organism>
<gene>
    <name evidence="1" type="ORF">Ddye_004677</name>
</gene>
<dbReference type="GO" id="GO:0006952">
    <property type="term" value="P:defense response"/>
    <property type="evidence" value="ECO:0007669"/>
    <property type="project" value="InterPro"/>
</dbReference>
<sequence length="131" mass="14962">MDPILNFFVHIFSSNLVTVLYVPRIHTDEFVFIDNIVKHILKQLNAMSSSETKGLVGIDTKIEQVVSLLGREDVQSVRIWGIGGISKITLAEAIFDRISGQFEGFYFILNIKKEYEQSGGLNYITENFFQR</sequence>
<protein>
    <recommendedName>
        <fullName evidence="3">NB-ARC domain-containing protein</fullName>
    </recommendedName>
</protein>
<evidence type="ECO:0000313" key="2">
    <source>
        <dbReference type="Proteomes" id="UP001280121"/>
    </source>
</evidence>
<proteinExistence type="predicted"/>
<dbReference type="Gene3D" id="3.40.50.300">
    <property type="entry name" value="P-loop containing nucleotide triphosphate hydrolases"/>
    <property type="match status" value="1"/>
</dbReference>
<dbReference type="InterPro" id="IPR027417">
    <property type="entry name" value="P-loop_NTPase"/>
</dbReference>
<dbReference type="SUPFAM" id="SSF52540">
    <property type="entry name" value="P-loop containing nucleoside triphosphate hydrolases"/>
    <property type="match status" value="1"/>
</dbReference>
<accession>A0AAD9XEU5</accession>
<reference evidence="1" key="1">
    <citation type="journal article" date="2023" name="Plant J.">
        <title>Genome sequences and population genomics provide insights into the demographic history, inbreeding, and mutation load of two 'living fossil' tree species of Dipteronia.</title>
        <authorList>
            <person name="Feng Y."/>
            <person name="Comes H.P."/>
            <person name="Chen J."/>
            <person name="Zhu S."/>
            <person name="Lu R."/>
            <person name="Zhang X."/>
            <person name="Li P."/>
            <person name="Qiu J."/>
            <person name="Olsen K.M."/>
            <person name="Qiu Y."/>
        </authorList>
    </citation>
    <scope>NUCLEOTIDE SEQUENCE</scope>
    <source>
        <strain evidence="1">KIB01</strain>
    </source>
</reference>
<dbReference type="PANTHER" id="PTHR11017:SF479">
    <property type="entry name" value="DISEASE RESISTANCE PROTEIN (TIR-NBS-LRR CLASS) FAMILY"/>
    <property type="match status" value="1"/>
</dbReference>
<name>A0AAD9XEU5_9ROSI</name>
<dbReference type="InterPro" id="IPR044974">
    <property type="entry name" value="Disease_R_plants"/>
</dbReference>
<comment type="caution">
    <text evidence="1">The sequence shown here is derived from an EMBL/GenBank/DDBJ whole genome shotgun (WGS) entry which is preliminary data.</text>
</comment>
<evidence type="ECO:0008006" key="3">
    <source>
        <dbReference type="Google" id="ProtNLM"/>
    </source>
</evidence>
<dbReference type="EMBL" id="JANJYI010000002">
    <property type="protein sequence ID" value="KAK2658144.1"/>
    <property type="molecule type" value="Genomic_DNA"/>
</dbReference>
<keyword evidence="2" id="KW-1185">Reference proteome</keyword>
<dbReference type="Proteomes" id="UP001280121">
    <property type="component" value="Unassembled WGS sequence"/>
</dbReference>
<dbReference type="AlphaFoldDB" id="A0AAD9XEU5"/>
<dbReference type="PANTHER" id="PTHR11017">
    <property type="entry name" value="LEUCINE-RICH REPEAT-CONTAINING PROTEIN"/>
    <property type="match status" value="1"/>
</dbReference>